<dbReference type="Proteomes" id="UP001155840">
    <property type="component" value="Unassembled WGS sequence"/>
</dbReference>
<dbReference type="AlphaFoldDB" id="A0AA43ZEC3"/>
<evidence type="ECO:0000313" key="4">
    <source>
        <dbReference type="Proteomes" id="UP001155840"/>
    </source>
</evidence>
<comment type="caution">
    <text evidence="3">The sequence shown here is derived from an EMBL/GenBank/DDBJ whole genome shotgun (WGS) entry which is preliminary data.</text>
</comment>
<evidence type="ECO:0000313" key="3">
    <source>
        <dbReference type="EMBL" id="NHT74941.1"/>
    </source>
</evidence>
<reference evidence="3" key="1">
    <citation type="submission" date="2020-03" db="EMBL/GenBank/DDBJ databases">
        <title>Ferranicluibacter endophyticum gen. nov., sp. nov., a new genus isolated from Rubus ulmifolius Schott. stem.</title>
        <authorList>
            <person name="Roca-Couso R."/>
            <person name="Flores-Felix J.D."/>
            <person name="Igual J.M."/>
            <person name="Rivas R."/>
        </authorList>
    </citation>
    <scope>NUCLEOTIDE SEQUENCE</scope>
    <source>
        <strain evidence="3">CRRU44</strain>
    </source>
</reference>
<feature type="region of interest" description="Disordered" evidence="1">
    <location>
        <begin position="46"/>
        <end position="112"/>
    </location>
</feature>
<proteinExistence type="predicted"/>
<sequence length="266" mass="27920">MTRSSNSRTPSALLGALAFTALLASTCLVPAAPAFALSQLRTIPSDAAAEEPDAPVEPSKDDSVSPSAPGAIPMPDPLVNKPTAQPRQGKTDDQTPGQHPGKTPAAEADDGPVEVLTDISKIPKPVARMRELIVEAAASGDIERLRPLLGKGETATAIGDSEEETDPVAAVKGLSGDADGLEILAIMLDVLSTGFTVIDKGTPDEMYVWPYFAAKSLDSLTPPEKVDLMRLVTAGDVASMQEFGSYNFYRIGITPDGQWKFFIGGD</sequence>
<feature type="signal peptide" evidence="2">
    <location>
        <begin position="1"/>
        <end position="31"/>
    </location>
</feature>
<gene>
    <name evidence="3" type="ORF">G8E10_04130</name>
</gene>
<feature type="chain" id="PRO_5041460813" evidence="2">
    <location>
        <begin position="32"/>
        <end position="266"/>
    </location>
</feature>
<evidence type="ECO:0000256" key="1">
    <source>
        <dbReference type="SAM" id="MobiDB-lite"/>
    </source>
</evidence>
<organism evidence="3 4">
    <name type="scientific">Ferranicluibacter rubi</name>
    <dbReference type="NCBI Taxonomy" id="2715133"/>
    <lineage>
        <taxon>Bacteria</taxon>
        <taxon>Pseudomonadati</taxon>
        <taxon>Pseudomonadota</taxon>
        <taxon>Alphaproteobacteria</taxon>
        <taxon>Hyphomicrobiales</taxon>
        <taxon>Rhizobiaceae</taxon>
        <taxon>Ferranicluibacter</taxon>
    </lineage>
</organism>
<keyword evidence="2" id="KW-0732">Signal</keyword>
<name>A0AA43ZEC3_9HYPH</name>
<evidence type="ECO:0000256" key="2">
    <source>
        <dbReference type="SAM" id="SignalP"/>
    </source>
</evidence>
<dbReference type="RefSeq" id="WP_167127257.1">
    <property type="nucleotide sequence ID" value="NZ_JAANCM010000002.1"/>
</dbReference>
<dbReference type="EMBL" id="JAANCM010000002">
    <property type="protein sequence ID" value="NHT74941.1"/>
    <property type="molecule type" value="Genomic_DNA"/>
</dbReference>
<keyword evidence="4" id="KW-1185">Reference proteome</keyword>
<accession>A0AA43ZEC3</accession>
<protein>
    <submittedName>
        <fullName evidence="3">Uncharacterized protein</fullName>
    </submittedName>
</protein>